<keyword evidence="2" id="KW-1185">Reference proteome</keyword>
<dbReference type="Gramene" id="Os12t0220866-00">
    <property type="protein sequence ID" value="Os12t0220866-00"/>
    <property type="gene ID" value="Os12g0220866"/>
</dbReference>
<protein>
    <submittedName>
        <fullName evidence="1">Os12g0220866 protein</fullName>
    </submittedName>
</protein>
<reference evidence="2" key="1">
    <citation type="journal article" date="2005" name="Nature">
        <title>The map-based sequence of the rice genome.</title>
        <authorList>
            <consortium name="International rice genome sequencing project (IRGSP)"/>
            <person name="Matsumoto T."/>
            <person name="Wu J."/>
            <person name="Kanamori H."/>
            <person name="Katayose Y."/>
            <person name="Fujisawa M."/>
            <person name="Namiki N."/>
            <person name="Mizuno H."/>
            <person name="Yamamoto K."/>
            <person name="Antonio B.A."/>
            <person name="Baba T."/>
            <person name="Sakata K."/>
            <person name="Nagamura Y."/>
            <person name="Aoki H."/>
            <person name="Arikawa K."/>
            <person name="Arita K."/>
            <person name="Bito T."/>
            <person name="Chiden Y."/>
            <person name="Fujitsuka N."/>
            <person name="Fukunaka R."/>
            <person name="Hamada M."/>
            <person name="Harada C."/>
            <person name="Hayashi A."/>
            <person name="Hijishita S."/>
            <person name="Honda M."/>
            <person name="Hosokawa S."/>
            <person name="Ichikawa Y."/>
            <person name="Idonuma A."/>
            <person name="Iijima M."/>
            <person name="Ikeda M."/>
            <person name="Ikeno M."/>
            <person name="Ito K."/>
            <person name="Ito S."/>
            <person name="Ito T."/>
            <person name="Ito Y."/>
            <person name="Ito Y."/>
            <person name="Iwabuchi A."/>
            <person name="Kamiya K."/>
            <person name="Karasawa W."/>
            <person name="Kurita K."/>
            <person name="Katagiri S."/>
            <person name="Kikuta A."/>
            <person name="Kobayashi H."/>
            <person name="Kobayashi N."/>
            <person name="Machita K."/>
            <person name="Maehara T."/>
            <person name="Masukawa M."/>
            <person name="Mizubayashi T."/>
            <person name="Mukai Y."/>
            <person name="Nagasaki H."/>
            <person name="Nagata Y."/>
            <person name="Naito S."/>
            <person name="Nakashima M."/>
            <person name="Nakama Y."/>
            <person name="Nakamichi Y."/>
            <person name="Nakamura M."/>
            <person name="Meguro A."/>
            <person name="Negishi M."/>
            <person name="Ohta I."/>
            <person name="Ohta T."/>
            <person name="Okamoto M."/>
            <person name="Ono N."/>
            <person name="Saji S."/>
            <person name="Sakaguchi M."/>
            <person name="Sakai K."/>
            <person name="Shibata M."/>
            <person name="Shimokawa T."/>
            <person name="Song J."/>
            <person name="Takazaki Y."/>
            <person name="Terasawa K."/>
            <person name="Tsugane M."/>
            <person name="Tsuji K."/>
            <person name="Ueda S."/>
            <person name="Waki K."/>
            <person name="Yamagata H."/>
            <person name="Yamamoto M."/>
            <person name="Yamamoto S."/>
            <person name="Yamane H."/>
            <person name="Yoshiki S."/>
            <person name="Yoshihara R."/>
            <person name="Yukawa K."/>
            <person name="Zhong H."/>
            <person name="Yano M."/>
            <person name="Yuan Q."/>
            <person name="Ouyang S."/>
            <person name="Liu J."/>
            <person name="Jones K.M."/>
            <person name="Gansberger K."/>
            <person name="Moffat K."/>
            <person name="Hill J."/>
            <person name="Bera J."/>
            <person name="Fadrosh D."/>
            <person name="Jin S."/>
            <person name="Johri S."/>
            <person name="Kim M."/>
            <person name="Overton L."/>
            <person name="Reardon M."/>
            <person name="Tsitrin T."/>
            <person name="Vuong H."/>
            <person name="Weaver B."/>
            <person name="Ciecko A."/>
            <person name="Tallon L."/>
            <person name="Jackson J."/>
            <person name="Pai G."/>
            <person name="Aken S.V."/>
            <person name="Utterback T."/>
            <person name="Reidmuller S."/>
            <person name="Feldblyum T."/>
            <person name="Hsiao J."/>
            <person name="Zismann V."/>
            <person name="Iobst S."/>
            <person name="de Vazeille A.R."/>
            <person name="Buell C.R."/>
            <person name="Ying K."/>
            <person name="Li Y."/>
            <person name="Lu T."/>
            <person name="Huang Y."/>
            <person name="Zhao Q."/>
            <person name="Feng Q."/>
            <person name="Zhang L."/>
            <person name="Zhu J."/>
            <person name="Weng Q."/>
            <person name="Mu J."/>
            <person name="Lu Y."/>
            <person name="Fan D."/>
            <person name="Liu Y."/>
            <person name="Guan J."/>
            <person name="Zhang Y."/>
            <person name="Yu S."/>
            <person name="Liu X."/>
            <person name="Zhang Y."/>
            <person name="Hong G."/>
            <person name="Han B."/>
            <person name="Choisne N."/>
            <person name="Demange N."/>
            <person name="Orjeda G."/>
            <person name="Samain S."/>
            <person name="Cattolico L."/>
            <person name="Pelletier E."/>
            <person name="Couloux A."/>
            <person name="Segurens B."/>
            <person name="Wincker P."/>
            <person name="D'Hont A."/>
            <person name="Scarpelli C."/>
            <person name="Weissenbach J."/>
            <person name="Salanoubat M."/>
            <person name="Quetier F."/>
            <person name="Yu Y."/>
            <person name="Kim H.R."/>
            <person name="Rambo T."/>
            <person name="Currie J."/>
            <person name="Collura K."/>
            <person name="Luo M."/>
            <person name="Yang T."/>
            <person name="Ammiraju J.S.S."/>
            <person name="Engler F."/>
            <person name="Soderlund C."/>
            <person name="Wing R.A."/>
            <person name="Palmer L.E."/>
            <person name="de la Bastide M."/>
            <person name="Spiegel L."/>
            <person name="Nascimento L."/>
            <person name="Zutavern T."/>
            <person name="O'Shaughnessy A."/>
            <person name="Dike S."/>
            <person name="Dedhia N."/>
            <person name="Preston R."/>
            <person name="Balija V."/>
            <person name="McCombie W.R."/>
            <person name="Chow T."/>
            <person name="Chen H."/>
            <person name="Chung M."/>
            <person name="Chen C."/>
            <person name="Shaw J."/>
            <person name="Wu H."/>
            <person name="Hsiao K."/>
            <person name="Chao Y."/>
            <person name="Chu M."/>
            <person name="Cheng C."/>
            <person name="Hour A."/>
            <person name="Lee P."/>
            <person name="Lin S."/>
            <person name="Lin Y."/>
            <person name="Liou J."/>
            <person name="Liu S."/>
            <person name="Hsing Y."/>
            <person name="Raghuvanshi S."/>
            <person name="Mohanty A."/>
            <person name="Bharti A.K."/>
            <person name="Gaur A."/>
            <person name="Gupta V."/>
            <person name="Kumar D."/>
            <person name="Ravi V."/>
            <person name="Vij S."/>
            <person name="Kapur A."/>
            <person name="Khurana P."/>
            <person name="Khurana P."/>
            <person name="Khurana J.P."/>
            <person name="Tyagi A.K."/>
            <person name="Gaikwad K."/>
            <person name="Singh A."/>
            <person name="Dalal V."/>
            <person name="Srivastava S."/>
            <person name="Dixit A."/>
            <person name="Pal A.K."/>
            <person name="Ghazi I.A."/>
            <person name="Yadav M."/>
            <person name="Pandit A."/>
            <person name="Bhargava A."/>
            <person name="Sureshbabu K."/>
            <person name="Batra K."/>
            <person name="Sharma T.R."/>
            <person name="Mohapatra T."/>
            <person name="Singh N.K."/>
            <person name="Messing J."/>
            <person name="Nelson A.B."/>
            <person name="Fuks G."/>
            <person name="Kavchok S."/>
            <person name="Keizer G."/>
            <person name="Linton E."/>
            <person name="Llaca V."/>
            <person name="Song R."/>
            <person name="Tanyolac B."/>
            <person name="Young S."/>
            <person name="Ho-Il K."/>
            <person name="Hahn J.H."/>
            <person name="Sangsakoo G."/>
            <person name="Vanavichit A."/>
            <person name="de Mattos Luiz.A.T."/>
            <person name="Zimmer P.D."/>
            <person name="Malone G."/>
            <person name="Dellagostin O."/>
            <person name="de Oliveira A.C."/>
            <person name="Bevan M."/>
            <person name="Bancroft I."/>
            <person name="Minx P."/>
            <person name="Cordum H."/>
            <person name="Wilson R."/>
            <person name="Cheng Z."/>
            <person name="Jin W."/>
            <person name="Jiang J."/>
            <person name="Leong S.A."/>
            <person name="Iwama H."/>
            <person name="Gojobori T."/>
            <person name="Itoh T."/>
            <person name="Niimura Y."/>
            <person name="Fujii Y."/>
            <person name="Habara T."/>
            <person name="Sakai H."/>
            <person name="Sato Y."/>
            <person name="Wilson G."/>
            <person name="Kumar K."/>
            <person name="McCouch S."/>
            <person name="Juretic N."/>
            <person name="Hoen D."/>
            <person name="Wright S."/>
            <person name="Bruskiewich R."/>
            <person name="Bureau T."/>
            <person name="Miyao A."/>
            <person name="Hirochika H."/>
            <person name="Nishikawa T."/>
            <person name="Kadowaki K."/>
            <person name="Sugiura M."/>
            <person name="Burr B."/>
            <person name="Sasaki T."/>
        </authorList>
    </citation>
    <scope>NUCLEOTIDE SEQUENCE [LARGE SCALE GENOMIC DNA]</scope>
    <source>
        <strain evidence="2">cv. Nipponbare</strain>
    </source>
</reference>
<name>A0A0P0Y8D7_ORYSJ</name>
<proteinExistence type="predicted"/>
<reference evidence="1 2" key="2">
    <citation type="journal article" date="2013" name="Plant Cell Physiol.">
        <title>Rice Annotation Project Database (RAP-DB): an integrative and interactive database for rice genomics.</title>
        <authorList>
            <person name="Sakai H."/>
            <person name="Lee S.S."/>
            <person name="Tanaka T."/>
            <person name="Numa H."/>
            <person name="Kim J."/>
            <person name="Kawahara Y."/>
            <person name="Wakimoto H."/>
            <person name="Yang C.C."/>
            <person name="Iwamoto M."/>
            <person name="Abe T."/>
            <person name="Yamada Y."/>
            <person name="Muto A."/>
            <person name="Inokuchi H."/>
            <person name="Ikemura T."/>
            <person name="Matsumoto T."/>
            <person name="Sasaki T."/>
            <person name="Itoh T."/>
        </authorList>
    </citation>
    <scope>NUCLEOTIDE SEQUENCE [LARGE SCALE GENOMIC DNA]</scope>
    <source>
        <strain evidence="2">cv. Nipponbare</strain>
    </source>
</reference>
<dbReference type="AlphaFoldDB" id="A0A0P0Y8D7"/>
<dbReference type="PaxDb" id="39947-A0A0P0Y8D7"/>
<sequence>MSRISKFLQETRDRGIFPSIELSLKSNASSAQPSLIISVVQINGGTFPESLFLDALKVTVSPRYGPFNAVETEIEVFHIKRQKRIRSEARKVIVRYVQDDKLQAFPCFPCPLRYSSLDLVIGKVKASDVRKVPQDIWEGCHAARC</sequence>
<organism evidence="1 2">
    <name type="scientific">Oryza sativa subsp. japonica</name>
    <name type="common">Rice</name>
    <dbReference type="NCBI Taxonomy" id="39947"/>
    <lineage>
        <taxon>Eukaryota</taxon>
        <taxon>Viridiplantae</taxon>
        <taxon>Streptophyta</taxon>
        <taxon>Embryophyta</taxon>
        <taxon>Tracheophyta</taxon>
        <taxon>Spermatophyta</taxon>
        <taxon>Magnoliopsida</taxon>
        <taxon>Liliopsida</taxon>
        <taxon>Poales</taxon>
        <taxon>Poaceae</taxon>
        <taxon>BOP clade</taxon>
        <taxon>Oryzoideae</taxon>
        <taxon>Oryzeae</taxon>
        <taxon>Oryzinae</taxon>
        <taxon>Oryza</taxon>
        <taxon>Oryza sativa</taxon>
    </lineage>
</organism>
<dbReference type="Proteomes" id="UP000059680">
    <property type="component" value="Chromosome 12"/>
</dbReference>
<accession>A0A0P0Y8D7</accession>
<reference evidence="1 2" key="3">
    <citation type="journal article" date="2013" name="Rice">
        <title>Improvement of the Oryza sativa Nipponbare reference genome using next generation sequence and optical map data.</title>
        <authorList>
            <person name="Kawahara Y."/>
            <person name="de la Bastide M."/>
            <person name="Hamilton J.P."/>
            <person name="Kanamori H."/>
            <person name="McCombie W.R."/>
            <person name="Ouyang S."/>
            <person name="Schwartz D.C."/>
            <person name="Tanaka T."/>
            <person name="Wu J."/>
            <person name="Zhou S."/>
            <person name="Childs K.L."/>
            <person name="Davidson R.M."/>
            <person name="Lin H."/>
            <person name="Quesada-Ocampo L."/>
            <person name="Vaillancourt B."/>
            <person name="Sakai H."/>
            <person name="Lee S.S."/>
            <person name="Kim J."/>
            <person name="Numa H."/>
            <person name="Itoh T."/>
            <person name="Buell C.R."/>
            <person name="Matsumoto T."/>
        </authorList>
    </citation>
    <scope>NUCLEOTIDE SEQUENCE [LARGE SCALE GENOMIC DNA]</scope>
    <source>
        <strain evidence="2">cv. Nipponbare</strain>
    </source>
</reference>
<dbReference type="EMBL" id="AP014968">
    <property type="protein sequence ID" value="BAT16373.1"/>
    <property type="molecule type" value="Genomic_DNA"/>
</dbReference>
<gene>
    <name evidence="1" type="ordered locus">Os12g0220866</name>
    <name evidence="1" type="ORF">OSNPB_120220866</name>
</gene>
<evidence type="ECO:0000313" key="1">
    <source>
        <dbReference type="EMBL" id="BAT16373.1"/>
    </source>
</evidence>
<evidence type="ECO:0000313" key="2">
    <source>
        <dbReference type="Proteomes" id="UP000059680"/>
    </source>
</evidence>
<dbReference type="InParanoid" id="A0A0P0Y8D7"/>